<dbReference type="PANTHER" id="PTHR42884">
    <property type="entry name" value="PROPROTEIN CONVERTASE SUBTILISIN/KEXIN-RELATED"/>
    <property type="match status" value="1"/>
</dbReference>
<dbReference type="OrthoDB" id="355609at2"/>
<dbReference type="PANTHER" id="PTHR42884:SF14">
    <property type="entry name" value="NEUROENDOCRINE CONVERTASE 1"/>
    <property type="match status" value="1"/>
</dbReference>
<accession>A0A1G9GAE7</accession>
<dbReference type="Pfam" id="PF00082">
    <property type="entry name" value="Peptidase_S8"/>
    <property type="match status" value="1"/>
</dbReference>
<evidence type="ECO:0000256" key="2">
    <source>
        <dbReference type="ARBA" id="ARBA00022801"/>
    </source>
</evidence>
<dbReference type="InterPro" id="IPR000209">
    <property type="entry name" value="Peptidase_S8/S53_dom"/>
</dbReference>
<dbReference type="Gene3D" id="3.40.50.200">
    <property type="entry name" value="Peptidase S8/S53 domain"/>
    <property type="match status" value="1"/>
</dbReference>
<proteinExistence type="predicted"/>
<dbReference type="SUPFAM" id="SSF52743">
    <property type="entry name" value="Subtilisin-like"/>
    <property type="match status" value="1"/>
</dbReference>
<keyword evidence="9" id="KW-1185">Reference proteome</keyword>
<feature type="region of interest" description="Disordered" evidence="4">
    <location>
        <begin position="190"/>
        <end position="209"/>
    </location>
</feature>
<dbReference type="STRING" id="1075417.SAMN05421823_10443"/>
<dbReference type="Proteomes" id="UP000198510">
    <property type="component" value="Unassembled WGS sequence"/>
</dbReference>
<feature type="signal peptide" evidence="5">
    <location>
        <begin position="1"/>
        <end position="30"/>
    </location>
</feature>
<gene>
    <name evidence="8" type="ORF">SAMN05421823_10443</name>
</gene>
<dbReference type="InterPro" id="IPR026444">
    <property type="entry name" value="Secre_tail"/>
</dbReference>
<evidence type="ECO:0000256" key="1">
    <source>
        <dbReference type="ARBA" id="ARBA00022670"/>
    </source>
</evidence>
<evidence type="ECO:0000259" key="6">
    <source>
        <dbReference type="Pfam" id="PF00082"/>
    </source>
</evidence>
<evidence type="ECO:0000256" key="3">
    <source>
        <dbReference type="ARBA" id="ARBA00022825"/>
    </source>
</evidence>
<protein>
    <submittedName>
        <fullName evidence="8">Por secretion system C-terminal sorting domain-containing protein</fullName>
    </submittedName>
</protein>
<feature type="domain" description="Peptidase S8/S53" evidence="6">
    <location>
        <begin position="472"/>
        <end position="619"/>
    </location>
</feature>
<keyword evidence="3" id="KW-0720">Serine protease</keyword>
<dbReference type="GO" id="GO:0004252">
    <property type="term" value="F:serine-type endopeptidase activity"/>
    <property type="evidence" value="ECO:0007669"/>
    <property type="project" value="InterPro"/>
</dbReference>
<dbReference type="GO" id="GO:0016485">
    <property type="term" value="P:protein processing"/>
    <property type="evidence" value="ECO:0007669"/>
    <property type="project" value="TreeGrafter"/>
</dbReference>
<feature type="chain" id="PRO_5011478475" evidence="5">
    <location>
        <begin position="31"/>
        <end position="730"/>
    </location>
</feature>
<dbReference type="CDD" id="cd05562">
    <property type="entry name" value="Peptidases_S53_like"/>
    <property type="match status" value="1"/>
</dbReference>
<keyword evidence="2" id="KW-0378">Hydrolase</keyword>
<dbReference type="Pfam" id="PF18962">
    <property type="entry name" value="Por_Secre_tail"/>
    <property type="match status" value="1"/>
</dbReference>
<dbReference type="GO" id="GO:0016020">
    <property type="term" value="C:membrane"/>
    <property type="evidence" value="ECO:0007669"/>
    <property type="project" value="TreeGrafter"/>
</dbReference>
<keyword evidence="5" id="KW-0732">Signal</keyword>
<reference evidence="8 9" key="1">
    <citation type="submission" date="2016-10" db="EMBL/GenBank/DDBJ databases">
        <authorList>
            <person name="de Groot N.N."/>
        </authorList>
    </citation>
    <scope>NUCLEOTIDE SEQUENCE [LARGE SCALE GENOMIC DNA]</scope>
    <source>
        <strain evidence="8 9">DSM 25186</strain>
    </source>
</reference>
<dbReference type="RefSeq" id="WP_089681815.1">
    <property type="nucleotide sequence ID" value="NZ_FNFO01000004.1"/>
</dbReference>
<dbReference type="EMBL" id="FNFO01000004">
    <property type="protein sequence ID" value="SDK97659.1"/>
    <property type="molecule type" value="Genomic_DNA"/>
</dbReference>
<feature type="domain" description="Secretion system C-terminal sorting" evidence="7">
    <location>
        <begin position="655"/>
        <end position="723"/>
    </location>
</feature>
<evidence type="ECO:0000256" key="5">
    <source>
        <dbReference type="SAM" id="SignalP"/>
    </source>
</evidence>
<name>A0A1G9GAE7_9BACT</name>
<dbReference type="InterPro" id="IPR036852">
    <property type="entry name" value="Peptidase_S8/S53_dom_sf"/>
</dbReference>
<evidence type="ECO:0000259" key="7">
    <source>
        <dbReference type="Pfam" id="PF18962"/>
    </source>
</evidence>
<dbReference type="NCBIfam" id="TIGR04183">
    <property type="entry name" value="Por_Secre_tail"/>
    <property type="match status" value="1"/>
</dbReference>
<dbReference type="PROSITE" id="PS00138">
    <property type="entry name" value="SUBTILASE_SER"/>
    <property type="match status" value="1"/>
</dbReference>
<dbReference type="InterPro" id="IPR023828">
    <property type="entry name" value="Peptidase_S8_Ser-AS"/>
</dbReference>
<evidence type="ECO:0000256" key="4">
    <source>
        <dbReference type="SAM" id="MobiDB-lite"/>
    </source>
</evidence>
<keyword evidence="1" id="KW-0645">Protease</keyword>
<dbReference type="InterPro" id="IPR034075">
    <property type="entry name" value="Glr3161-like_dom"/>
</dbReference>
<sequence length="730" mass="79313">MLQRYATPHHCFVWLAAFSLLWANASALRAQTTVTKSIKISGDLLRLAQTNAAQRGKNTPPPTGQQLSPLRQKTDLLQVVEGFVVIDAVAEGSSADLLADLEAKGLQKGARFGRRVSGLMPIANLSALERVQTLRFVRPAYKPLTNLGKAYTQGDGAQRSNVARRKYGVMGRGTTVGILSDSYNNLGGASKSVRDGDLPGEGNPQGDRTPVKVLEDYPEGGTDEGRAMAEIIHDIAFSSKLQFTTAFMGQASFAQGIINLANAGSTIIVDDVVYYDEPMFQDGIIAQAVNQVQERGIPYFSAAGNVNDNSYESEFRYGATKLLKNYDVGDIIGEYYLHDFDPGPGVDLFQEITIPPDGDIVLSFQWDQPFASACETCPGAESDLDIFLAMKDGDFGSMFSMLSGMEYNVGGDAVEILAAGAYQEEPETAYLVIGKRIERNMTTAERDKLKKLPTYMKYVNFGNATIEEYRTHSSTSYGHTNAAGAITIGAVRYDQTPTYGVYPPTRESFSSTGGTPILFNYQGKRISRTVRRKPDVLAPQGGNTTFFGEDYEGDGLPNFFGTSAAAPHAAAVAALMQEASKHQITGQQIKDILRNTALDMNDERTKGFDTGFDYATGYGMLQAEPAVKAAKALAPRAQVNAQPLANANVRGLQAYPNPTRNRLTVMLLEEGQDLSPISITLLDVTGKRLRSHQTEAGVPLDLDLSPLPAGVYILEAQSPHYRTQMRVMKE</sequence>
<dbReference type="AlphaFoldDB" id="A0A1G9GAE7"/>
<organism evidence="8 9">
    <name type="scientific">Catalinimonas alkaloidigena</name>
    <dbReference type="NCBI Taxonomy" id="1075417"/>
    <lineage>
        <taxon>Bacteria</taxon>
        <taxon>Pseudomonadati</taxon>
        <taxon>Bacteroidota</taxon>
        <taxon>Cytophagia</taxon>
        <taxon>Cytophagales</taxon>
        <taxon>Catalimonadaceae</taxon>
        <taxon>Catalinimonas</taxon>
    </lineage>
</organism>
<evidence type="ECO:0000313" key="8">
    <source>
        <dbReference type="EMBL" id="SDK97659.1"/>
    </source>
</evidence>
<evidence type="ECO:0000313" key="9">
    <source>
        <dbReference type="Proteomes" id="UP000198510"/>
    </source>
</evidence>